<dbReference type="EMBL" id="MT144564">
    <property type="protein sequence ID" value="QJA55067.1"/>
    <property type="molecule type" value="Genomic_DNA"/>
</dbReference>
<name>A0A6H2A645_9ZZZZ</name>
<sequence>MIKFSEYISNGGPYCLIDTDSVPLHIQRDYVIRNENVKNGKPLCLRCNGTGNELFSMYRKCTVCKGTGISIN</sequence>
<evidence type="ECO:0000313" key="3">
    <source>
        <dbReference type="EMBL" id="QJA88990.1"/>
    </source>
</evidence>
<dbReference type="SUPFAM" id="SSF57938">
    <property type="entry name" value="DnaJ/Hsp40 cysteine-rich domain"/>
    <property type="match status" value="1"/>
</dbReference>
<dbReference type="EMBL" id="MT142816">
    <property type="protein sequence ID" value="QJA88990.1"/>
    <property type="molecule type" value="Genomic_DNA"/>
</dbReference>
<proteinExistence type="predicted"/>
<protein>
    <submittedName>
        <fullName evidence="1">Uncharacterized protein</fullName>
    </submittedName>
</protein>
<dbReference type="EMBL" id="MT143324">
    <property type="protein sequence ID" value="QJA95557.1"/>
    <property type="molecule type" value="Genomic_DNA"/>
</dbReference>
<gene>
    <name evidence="2" type="ORF">MM415A01475_0005</name>
    <name evidence="3" type="ORF">MM415B02632_0003</name>
    <name evidence="4" type="ORF">MM415B05284_0007</name>
    <name evidence="1" type="ORF">TM448A06618_0007</name>
</gene>
<evidence type="ECO:0000313" key="1">
    <source>
        <dbReference type="EMBL" id="QJA55067.1"/>
    </source>
</evidence>
<evidence type="ECO:0000313" key="4">
    <source>
        <dbReference type="EMBL" id="QJA95557.1"/>
    </source>
</evidence>
<dbReference type="InterPro" id="IPR036410">
    <property type="entry name" value="HSP_DnaJ_Cys-rich_dom_sf"/>
</dbReference>
<reference evidence="1" key="1">
    <citation type="submission" date="2020-03" db="EMBL/GenBank/DDBJ databases">
        <title>The deep terrestrial virosphere.</title>
        <authorList>
            <person name="Holmfeldt K."/>
            <person name="Nilsson E."/>
            <person name="Simone D."/>
            <person name="Lopez-Fernandez M."/>
            <person name="Wu X."/>
            <person name="de Brujin I."/>
            <person name="Lundin D."/>
            <person name="Andersson A."/>
            <person name="Bertilsson S."/>
            <person name="Dopson M."/>
        </authorList>
    </citation>
    <scope>NUCLEOTIDE SEQUENCE</scope>
    <source>
        <strain evidence="2">MM415A01475</strain>
        <strain evidence="3">MM415B02632</strain>
        <strain evidence="4">MM415B05284</strain>
        <strain evidence="1">TM448A06618</strain>
    </source>
</reference>
<accession>A0A6H2A645</accession>
<dbReference type="EMBL" id="MT142234">
    <property type="protein sequence ID" value="QJA76613.1"/>
    <property type="molecule type" value="Genomic_DNA"/>
</dbReference>
<dbReference type="AlphaFoldDB" id="A0A6H2A645"/>
<evidence type="ECO:0000313" key="2">
    <source>
        <dbReference type="EMBL" id="QJA76613.1"/>
    </source>
</evidence>
<organism evidence="1">
    <name type="scientific">viral metagenome</name>
    <dbReference type="NCBI Taxonomy" id="1070528"/>
    <lineage>
        <taxon>unclassified sequences</taxon>
        <taxon>metagenomes</taxon>
        <taxon>organismal metagenomes</taxon>
    </lineage>
</organism>